<proteinExistence type="inferred from homology"/>
<dbReference type="SUPFAM" id="SSF46458">
    <property type="entry name" value="Globin-like"/>
    <property type="match status" value="3"/>
</dbReference>
<sequence length="455" mass="52064">MNITDYHFGAMLQLIKETSLRELDLKRSDSRELMKLLQPVRPMVTTGYGVRREIALKNLSLGKDQLYRKLGGEKGIRETLNILYQIVTTDTRIKEFFDDKKIKKIKEGQTKYFIEMFGGPKKSTTRELYAIHETLGINDFHFDAFIGDFQRAMLGTGIDEVVMDEVMITIEQVRPQVMGRKTVEVAGVMKNGKSLLMRLGGDMNLESLVENMYDRAVVDSRVQFFFNRDKATQRRIRMRMYQYLSGAFGGPIQYDPANLKPAHYNMNITNYHFDAVLEVLTNAAREMKIDVDTIDDMTQKFKSSRRNSQVVNGIRSDVTIGCTVRMEAAKKKNETDGLDQLFMKLGGHEGISHFISHLYEFVERDNRINMFFEGSKLELIKKAQAAYISMLLGGSSEYNGRSLEEIHQTLAMTDFHLDCFLQCVQKSLKDFCMNCVFGQASMTPKSSLPHIALLA</sequence>
<dbReference type="GO" id="GO:0046872">
    <property type="term" value="F:metal ion binding"/>
    <property type="evidence" value="ECO:0007669"/>
    <property type="project" value="UniProtKB-KW"/>
</dbReference>
<dbReference type="GO" id="GO:0005344">
    <property type="term" value="F:oxygen carrier activity"/>
    <property type="evidence" value="ECO:0007669"/>
    <property type="project" value="InterPro"/>
</dbReference>
<evidence type="ECO:0000256" key="5">
    <source>
        <dbReference type="ARBA" id="ARBA00034496"/>
    </source>
</evidence>
<evidence type="ECO:0000256" key="4">
    <source>
        <dbReference type="ARBA" id="ARBA00023004"/>
    </source>
</evidence>
<dbReference type="OrthoDB" id="283492at2759"/>
<dbReference type="CDD" id="cd00454">
    <property type="entry name" value="TrHb1_N"/>
    <property type="match status" value="3"/>
</dbReference>
<dbReference type="Pfam" id="PF01152">
    <property type="entry name" value="Bac_globin"/>
    <property type="match status" value="3"/>
</dbReference>
<keyword evidence="3" id="KW-0479">Metal-binding</keyword>
<dbReference type="RefSeq" id="XP_002787852.1">
    <property type="nucleotide sequence ID" value="XM_002787806.1"/>
</dbReference>
<evidence type="ECO:0000313" key="7">
    <source>
        <dbReference type="Proteomes" id="UP000007800"/>
    </source>
</evidence>
<organism evidence="7">
    <name type="scientific">Perkinsus marinus (strain ATCC 50983 / TXsc)</name>
    <dbReference type="NCBI Taxonomy" id="423536"/>
    <lineage>
        <taxon>Eukaryota</taxon>
        <taxon>Sar</taxon>
        <taxon>Alveolata</taxon>
        <taxon>Perkinsozoa</taxon>
        <taxon>Perkinsea</taxon>
        <taxon>Perkinsida</taxon>
        <taxon>Perkinsidae</taxon>
        <taxon>Perkinsus</taxon>
    </lineage>
</organism>
<dbReference type="Gene3D" id="1.10.490.10">
    <property type="entry name" value="Globins"/>
    <property type="match status" value="3"/>
</dbReference>
<keyword evidence="7" id="KW-1185">Reference proteome</keyword>
<reference evidence="6 7" key="1">
    <citation type="submission" date="2008-07" db="EMBL/GenBank/DDBJ databases">
        <authorList>
            <person name="El-Sayed N."/>
            <person name="Caler E."/>
            <person name="Inman J."/>
            <person name="Amedeo P."/>
            <person name="Hass B."/>
            <person name="Wortman J."/>
        </authorList>
    </citation>
    <scope>NUCLEOTIDE SEQUENCE [LARGE SCALE GENOMIC DNA]</scope>
    <source>
        <strain evidence="7">ATCC 50983 / TXsc</strain>
    </source>
</reference>
<dbReference type="InterPro" id="IPR044203">
    <property type="entry name" value="GlbO/GLB3-like"/>
</dbReference>
<dbReference type="PANTHER" id="PTHR47366">
    <property type="entry name" value="TWO-ON-TWO HEMOGLOBIN-3"/>
    <property type="match status" value="1"/>
</dbReference>
<accession>C5K7W3</accession>
<keyword evidence="2" id="KW-0349">Heme</keyword>
<dbReference type="GO" id="GO:0019825">
    <property type="term" value="F:oxygen binding"/>
    <property type="evidence" value="ECO:0007669"/>
    <property type="project" value="InterPro"/>
</dbReference>
<dbReference type="GO" id="GO:0020037">
    <property type="term" value="F:heme binding"/>
    <property type="evidence" value="ECO:0007669"/>
    <property type="project" value="InterPro"/>
</dbReference>
<dbReference type="PANTHER" id="PTHR47366:SF2">
    <property type="entry name" value="CHROMOSOME UNDETERMINED SCAFFOLD_37, WHOLE GENOME SHOTGUN SEQUENCE"/>
    <property type="match status" value="1"/>
</dbReference>
<protein>
    <submittedName>
        <fullName evidence="6">Uncharacterized protein</fullName>
    </submittedName>
</protein>
<keyword evidence="1" id="KW-0813">Transport</keyword>
<dbReference type="AlphaFoldDB" id="C5K7W3"/>
<dbReference type="Proteomes" id="UP000007800">
    <property type="component" value="Unassembled WGS sequence"/>
</dbReference>
<dbReference type="InterPro" id="IPR001486">
    <property type="entry name" value="Hemoglobin_trunc"/>
</dbReference>
<dbReference type="GeneID" id="9057486"/>
<dbReference type="InterPro" id="IPR009050">
    <property type="entry name" value="Globin-like_sf"/>
</dbReference>
<dbReference type="EMBL" id="GG671079">
    <property type="protein sequence ID" value="EER19648.1"/>
    <property type="molecule type" value="Genomic_DNA"/>
</dbReference>
<evidence type="ECO:0000256" key="3">
    <source>
        <dbReference type="ARBA" id="ARBA00022723"/>
    </source>
</evidence>
<evidence type="ECO:0000313" key="6">
    <source>
        <dbReference type="EMBL" id="EER19648.1"/>
    </source>
</evidence>
<evidence type="ECO:0000256" key="2">
    <source>
        <dbReference type="ARBA" id="ARBA00022617"/>
    </source>
</evidence>
<gene>
    <name evidence="6" type="ORF">Pmar_PMAR012630</name>
</gene>
<comment type="similarity">
    <text evidence="5">Belongs to the truncated hemoglobin family. Group II subfamily.</text>
</comment>
<name>C5K7W3_PERM5</name>
<evidence type="ECO:0000256" key="1">
    <source>
        <dbReference type="ARBA" id="ARBA00022448"/>
    </source>
</evidence>
<dbReference type="InterPro" id="IPR012292">
    <property type="entry name" value="Globin/Proto"/>
</dbReference>
<keyword evidence="4" id="KW-0408">Iron</keyword>
<dbReference type="InParanoid" id="C5K7W3"/>